<feature type="region of interest" description="Disordered" evidence="1">
    <location>
        <begin position="262"/>
        <end position="283"/>
    </location>
</feature>
<organism evidence="2 3">
    <name type="scientific">Acrasis kona</name>
    <dbReference type="NCBI Taxonomy" id="1008807"/>
    <lineage>
        <taxon>Eukaryota</taxon>
        <taxon>Discoba</taxon>
        <taxon>Heterolobosea</taxon>
        <taxon>Tetramitia</taxon>
        <taxon>Eutetramitia</taxon>
        <taxon>Acrasidae</taxon>
        <taxon>Acrasis</taxon>
    </lineage>
</organism>
<comment type="caution">
    <text evidence="2">The sequence shown here is derived from an EMBL/GenBank/DDBJ whole genome shotgun (WGS) entry which is preliminary data.</text>
</comment>
<dbReference type="AlphaFoldDB" id="A0AAW2Z0Y9"/>
<protein>
    <submittedName>
        <fullName evidence="2">Developmentally-regulated protein</fullName>
    </submittedName>
</protein>
<evidence type="ECO:0000313" key="3">
    <source>
        <dbReference type="Proteomes" id="UP001431209"/>
    </source>
</evidence>
<reference evidence="2 3" key="1">
    <citation type="submission" date="2024-03" db="EMBL/GenBank/DDBJ databases">
        <title>The Acrasis kona genome and developmental transcriptomes reveal deep origins of eukaryotic multicellular pathways.</title>
        <authorList>
            <person name="Sheikh S."/>
            <person name="Fu C.-J."/>
            <person name="Brown M.W."/>
            <person name="Baldauf S.L."/>
        </authorList>
    </citation>
    <scope>NUCLEOTIDE SEQUENCE [LARGE SCALE GENOMIC DNA]</scope>
    <source>
        <strain evidence="2 3">ATCC MYA-3509</strain>
    </source>
</reference>
<feature type="compositionally biased region" description="Polar residues" evidence="1">
    <location>
        <begin position="274"/>
        <end position="283"/>
    </location>
</feature>
<evidence type="ECO:0000256" key="1">
    <source>
        <dbReference type="SAM" id="MobiDB-lite"/>
    </source>
</evidence>
<name>A0AAW2Z0Y9_9EUKA</name>
<keyword evidence="3" id="KW-1185">Reference proteome</keyword>
<sequence length="283" mass="32744">MPRVIRSGRSTKCVLDEQDYVNLEKIMFPTSAAQIRACIETNRTLFKFTVNQLKQIAHYLKDARMMNISTSGRKDNVIQNIEAQIYIGNHEQLDERHQRRDIQIPQQQVFLPPNQTTLRLPQVPQTTIAPPVYAPYPIPQSRNAVNRYPLLSQERVKNEQEKHYYNYIDKDLRIGNVIDCFSVPELLLDVKQIKMSGGRLAFKMEIKQSVFNMLTVPSQHDYRIEFHLLTEGSLKPKNYQQDNSVIVNNFKCEMPKKNNKLVKKQGAPAPKEGSINNLHSAHC</sequence>
<dbReference type="Proteomes" id="UP001431209">
    <property type="component" value="Unassembled WGS sequence"/>
</dbReference>
<accession>A0AAW2Z0Y9</accession>
<evidence type="ECO:0000313" key="2">
    <source>
        <dbReference type="EMBL" id="KAL0482678.1"/>
    </source>
</evidence>
<gene>
    <name evidence="2" type="ORF">AKO1_014391</name>
</gene>
<dbReference type="EMBL" id="JAOPGA020000883">
    <property type="protein sequence ID" value="KAL0482678.1"/>
    <property type="molecule type" value="Genomic_DNA"/>
</dbReference>
<proteinExistence type="predicted"/>